<protein>
    <submittedName>
        <fullName evidence="1">Uncharacterized protein</fullName>
    </submittedName>
</protein>
<comment type="caution">
    <text evidence="1">The sequence shown here is derived from an EMBL/GenBank/DDBJ whole genome shotgun (WGS) entry which is preliminary data.</text>
</comment>
<dbReference type="STRING" id="2518989.IMCC3088_318"/>
<name>F3L5N8_9GAMM</name>
<sequence length="60" mass="7019">MKFTYREFTATGYARDAFTQDVQYDLEEGTIIGFKGARIEVLDATNRSIRYRVIEHFPPL</sequence>
<proteinExistence type="predicted"/>
<keyword evidence="2" id="KW-1185">Reference proteome</keyword>
<gene>
    <name evidence="1" type="ORF">IMCC3088_318</name>
</gene>
<dbReference type="AlphaFoldDB" id="F3L5N8"/>
<dbReference type="Proteomes" id="UP000005615">
    <property type="component" value="Unassembled WGS sequence"/>
</dbReference>
<organism evidence="1 2">
    <name type="scientific">Aequoribacter fuscus</name>
    <dbReference type="NCBI Taxonomy" id="2518989"/>
    <lineage>
        <taxon>Bacteria</taxon>
        <taxon>Pseudomonadati</taxon>
        <taxon>Pseudomonadota</taxon>
        <taxon>Gammaproteobacteria</taxon>
        <taxon>Cellvibrionales</taxon>
        <taxon>Halieaceae</taxon>
        <taxon>Aequoribacter</taxon>
    </lineage>
</organism>
<accession>F3L5N8</accession>
<reference evidence="1 2" key="1">
    <citation type="journal article" date="2011" name="J. Bacteriol.">
        <title>Genome sequence of strain IMCC3088, a proteorhodopsin-containing marine bacterium belonging to the OM60/NOR5 clade.</title>
        <authorList>
            <person name="Jang Y."/>
            <person name="Oh H.M."/>
            <person name="Kang I."/>
            <person name="Lee K."/>
            <person name="Yang S.J."/>
            <person name="Cho J.C."/>
        </authorList>
    </citation>
    <scope>NUCLEOTIDE SEQUENCE [LARGE SCALE GENOMIC DNA]</scope>
    <source>
        <strain evidence="1 2">IMCC3088</strain>
    </source>
</reference>
<dbReference type="EMBL" id="AEIG01000120">
    <property type="protein sequence ID" value="EGG28363.1"/>
    <property type="molecule type" value="Genomic_DNA"/>
</dbReference>
<evidence type="ECO:0000313" key="1">
    <source>
        <dbReference type="EMBL" id="EGG28363.1"/>
    </source>
</evidence>
<evidence type="ECO:0000313" key="2">
    <source>
        <dbReference type="Proteomes" id="UP000005615"/>
    </source>
</evidence>